<evidence type="ECO:0000259" key="2">
    <source>
        <dbReference type="Pfam" id="PF00561"/>
    </source>
</evidence>
<dbReference type="SUPFAM" id="SSF53474">
    <property type="entry name" value="alpha/beta-Hydrolases"/>
    <property type="match status" value="1"/>
</dbReference>
<dbReference type="OMA" id="QERICEG"/>
<dbReference type="SUPFAM" id="SSF56784">
    <property type="entry name" value="HAD-like"/>
    <property type="match status" value="1"/>
</dbReference>
<proteinExistence type="predicted"/>
<dbReference type="PROSITE" id="PS51257">
    <property type="entry name" value="PROKAR_LIPOPROTEIN"/>
    <property type="match status" value="1"/>
</dbReference>
<dbReference type="Gene3D" id="3.40.50.1000">
    <property type="entry name" value="HAD superfamily/HAD-like"/>
    <property type="match status" value="1"/>
</dbReference>
<protein>
    <recommendedName>
        <fullName evidence="2">AB hydrolase-1 domain-containing protein</fullName>
    </recommendedName>
</protein>
<dbReference type="NCBIfam" id="TIGR01509">
    <property type="entry name" value="HAD-SF-IA-v3"/>
    <property type="match status" value="1"/>
</dbReference>
<name>A0A8U7MNS1_CORMO</name>
<dbReference type="Proteomes" id="UP000694553">
    <property type="component" value="Unassembled WGS sequence"/>
</dbReference>
<reference evidence="3" key="3">
    <citation type="submission" date="2025-09" db="UniProtKB">
        <authorList>
            <consortium name="Ensembl"/>
        </authorList>
    </citation>
    <scope>IDENTIFICATION</scope>
</reference>
<dbReference type="CDD" id="cd02603">
    <property type="entry name" value="HAD_sEH-N_like"/>
    <property type="match status" value="1"/>
</dbReference>
<dbReference type="InterPro" id="IPR023214">
    <property type="entry name" value="HAD_sf"/>
</dbReference>
<dbReference type="Ensembl" id="ENSCMUT00000031032.1">
    <property type="protein sequence ID" value="ENSCMUP00000033704.1"/>
    <property type="gene ID" value="ENSCMUG00000017152.1"/>
</dbReference>
<dbReference type="FunFam" id="3.40.50.1820:FF:000067">
    <property type="entry name" value="Bifunctional epoxide hydrolase 2"/>
    <property type="match status" value="1"/>
</dbReference>
<accession>A0A8U7MNS1</accession>
<dbReference type="InterPro" id="IPR000073">
    <property type="entry name" value="AB_hydrolase_1"/>
</dbReference>
<feature type="domain" description="AB hydrolase-1" evidence="2">
    <location>
        <begin position="259"/>
        <end position="497"/>
    </location>
</feature>
<organism evidence="3 4">
    <name type="scientific">Corvus moneduloides</name>
    <name type="common">New Caledonian crow</name>
    <dbReference type="NCBI Taxonomy" id="1196302"/>
    <lineage>
        <taxon>Eukaryota</taxon>
        <taxon>Metazoa</taxon>
        <taxon>Chordata</taxon>
        <taxon>Craniata</taxon>
        <taxon>Vertebrata</taxon>
        <taxon>Euteleostomi</taxon>
        <taxon>Archelosauria</taxon>
        <taxon>Archosauria</taxon>
        <taxon>Dinosauria</taxon>
        <taxon>Saurischia</taxon>
        <taxon>Theropoda</taxon>
        <taxon>Coelurosauria</taxon>
        <taxon>Aves</taxon>
        <taxon>Neognathae</taxon>
        <taxon>Neoaves</taxon>
        <taxon>Telluraves</taxon>
        <taxon>Australaves</taxon>
        <taxon>Passeriformes</taxon>
        <taxon>Corvoidea</taxon>
        <taxon>Corvidae</taxon>
        <taxon>Corvus</taxon>
    </lineage>
</organism>
<dbReference type="AlphaFoldDB" id="A0A8U7MNS1"/>
<dbReference type="InterPro" id="IPR036412">
    <property type="entry name" value="HAD-like_sf"/>
</dbReference>
<dbReference type="Pfam" id="PF00702">
    <property type="entry name" value="Hydrolase"/>
    <property type="match status" value="1"/>
</dbReference>
<dbReference type="PANTHER" id="PTHR43329">
    <property type="entry name" value="EPOXIDE HYDROLASE"/>
    <property type="match status" value="1"/>
</dbReference>
<keyword evidence="4" id="KW-1185">Reference proteome</keyword>
<dbReference type="Gene3D" id="3.40.50.1820">
    <property type="entry name" value="alpha/beta hydrolase"/>
    <property type="match status" value="1"/>
</dbReference>
<reference evidence="4" key="1">
    <citation type="submission" date="2019-10" db="EMBL/GenBank/DDBJ databases">
        <title>Corvus moneduloides (New Caledonian crow) genome, bCorMon1, primary haplotype.</title>
        <authorList>
            <person name="Rutz C."/>
            <person name="Fungtammasan C."/>
            <person name="Mountcastle J."/>
            <person name="Formenti G."/>
            <person name="Chow W."/>
            <person name="Howe K."/>
            <person name="Steele M.P."/>
            <person name="Fernandes J."/>
            <person name="Gilbert M.T.P."/>
            <person name="Fedrigo O."/>
            <person name="Jarvis E.D."/>
            <person name="Gemmell N."/>
        </authorList>
    </citation>
    <scope>NUCLEOTIDE SEQUENCE [LARGE SCALE GENOMIC DNA]</scope>
</reference>
<dbReference type="InterPro" id="IPR029058">
    <property type="entry name" value="AB_hydrolase_fold"/>
</dbReference>
<evidence type="ECO:0000313" key="4">
    <source>
        <dbReference type="Proteomes" id="UP000694553"/>
    </source>
</evidence>
<dbReference type="InterPro" id="IPR023198">
    <property type="entry name" value="PGP-like_dom2"/>
</dbReference>
<evidence type="ECO:0000313" key="3">
    <source>
        <dbReference type="Ensembl" id="ENSCMUP00000033704.1"/>
    </source>
</evidence>
<dbReference type="GO" id="GO:0004301">
    <property type="term" value="F:epoxide hydrolase activity"/>
    <property type="evidence" value="ECO:0007669"/>
    <property type="project" value="UniProtKB-ARBA"/>
</dbReference>
<dbReference type="Gene3D" id="1.10.150.240">
    <property type="entry name" value="Putative phosphatase, domain 2"/>
    <property type="match status" value="1"/>
</dbReference>
<evidence type="ECO:0000256" key="1">
    <source>
        <dbReference type="SAM" id="MobiDB-lite"/>
    </source>
</evidence>
<dbReference type="PRINTS" id="PR00413">
    <property type="entry name" value="HADHALOGNASE"/>
</dbReference>
<dbReference type="Pfam" id="PF00561">
    <property type="entry name" value="Abhydrolase_1"/>
    <property type="match status" value="1"/>
</dbReference>
<reference evidence="3" key="2">
    <citation type="submission" date="2025-08" db="UniProtKB">
        <authorList>
            <consortium name="Ensembl"/>
        </authorList>
    </citation>
    <scope>IDENTIFICATION</scope>
</reference>
<sequence>MARRAVLFDLGGVLFGPGLQHFLGSCEREWGLPRNFLWDVLLSGGSQSSYSRALRGQITLSQLFSEVDEGCRRRASSLGIAIPGAFSAARPFQDLQAQGSVDVRMLRVAGILRWNGFKTCALTNNWVDDSDGRSAAAALLERLRRHFDLVLESCRIGMCQPDPGIYSYALEALQAQPQEAILLDDQAENLAAARDLGMATILVRDPDSALRELQELSGVQLLGQEEPLPIPCDPAGVTHGYVSIRPGVRLHFVELGQGPVLCLCHGFPESWLSWRFQIPALADAGFRVIALEMKGYGESTAPADIPEYSQERICEGIPQVVLVGHDWGGAVAWNVALFYPERLRAVASLNTPYRPADPGVDIMEKLGSSPAFDYQLYFQEPGVAEAELEKDVGRTLKILIRSSRVELRPLPAGGLLVGFPENPPGSRLLPPAELEYYSQQFRKSGFRGPLNWYRNMRANWSWALSARDRKIPIPALMVTAGKDPVLHPGLSKGMESWVSLGKPGIREKSRNSGGVREESGNFGGIWKKSGNFWGMLEGGRGRGSAIPTGGVGVEGKVGNSMEKWGKSGNFSSQKRGGKNWEFPGKVGKSGNFCSRKRGGKIGNSIEKWGKFGNFSSQKRGGNGRKSREFHGKVRKIWEFQFPQECRE</sequence>
<feature type="region of interest" description="Disordered" evidence="1">
    <location>
        <begin position="546"/>
        <end position="579"/>
    </location>
</feature>
<dbReference type="InterPro" id="IPR006439">
    <property type="entry name" value="HAD-SF_hydro_IA"/>
</dbReference>